<evidence type="ECO:0000313" key="2">
    <source>
        <dbReference type="Proteomes" id="UP001189429"/>
    </source>
</evidence>
<comment type="caution">
    <text evidence="1">The sequence shown here is derived from an EMBL/GenBank/DDBJ whole genome shotgun (WGS) entry which is preliminary data.</text>
</comment>
<sequence length="187" mass="20218">VAELAIAGALCFMKQPRAVIWIALAFAAPLRPKEAFKLRPDQLVRPSPAAGPQRVHWGVLISAFGGGAGKTGERGGPVLADLDHWLLEAREALNGATAGQPSARGFEPAGLRKLFSRRAGPLDLRSLRPHMHSMGRGGASGDLAAKRRAMAEVERRGQRRGQRSLRGWRLLMEMAKAPRAVYSFGQL</sequence>
<keyword evidence="2" id="KW-1185">Reference proteome</keyword>
<gene>
    <name evidence="1" type="ORF">PCOR1329_LOCUS15989</name>
</gene>
<feature type="non-terminal residue" evidence="1">
    <location>
        <position position="1"/>
    </location>
</feature>
<evidence type="ECO:0000313" key="1">
    <source>
        <dbReference type="EMBL" id="CAK0811361.1"/>
    </source>
</evidence>
<reference evidence="1" key="1">
    <citation type="submission" date="2023-10" db="EMBL/GenBank/DDBJ databases">
        <authorList>
            <person name="Chen Y."/>
            <person name="Shah S."/>
            <person name="Dougan E. K."/>
            <person name="Thang M."/>
            <person name="Chan C."/>
        </authorList>
    </citation>
    <scope>NUCLEOTIDE SEQUENCE [LARGE SCALE GENOMIC DNA]</scope>
</reference>
<dbReference type="EMBL" id="CAUYUJ010004882">
    <property type="protein sequence ID" value="CAK0811361.1"/>
    <property type="molecule type" value="Genomic_DNA"/>
</dbReference>
<name>A0ABN9QY96_9DINO</name>
<proteinExistence type="predicted"/>
<accession>A0ABN9QY96</accession>
<dbReference type="Proteomes" id="UP001189429">
    <property type="component" value="Unassembled WGS sequence"/>
</dbReference>
<organism evidence="1 2">
    <name type="scientific">Prorocentrum cordatum</name>
    <dbReference type="NCBI Taxonomy" id="2364126"/>
    <lineage>
        <taxon>Eukaryota</taxon>
        <taxon>Sar</taxon>
        <taxon>Alveolata</taxon>
        <taxon>Dinophyceae</taxon>
        <taxon>Prorocentrales</taxon>
        <taxon>Prorocentraceae</taxon>
        <taxon>Prorocentrum</taxon>
    </lineage>
</organism>
<protein>
    <recommendedName>
        <fullName evidence="3">Anaphase-promoting complex subunit 1</fullName>
    </recommendedName>
</protein>
<feature type="non-terminal residue" evidence="1">
    <location>
        <position position="187"/>
    </location>
</feature>
<evidence type="ECO:0008006" key="3">
    <source>
        <dbReference type="Google" id="ProtNLM"/>
    </source>
</evidence>